<dbReference type="Proteomes" id="UP000053268">
    <property type="component" value="Unassembled WGS sequence"/>
</dbReference>
<keyword evidence="3" id="KW-1185">Reference proteome</keyword>
<evidence type="ECO:0000313" key="2">
    <source>
        <dbReference type="EMBL" id="KPI96007.1"/>
    </source>
</evidence>
<protein>
    <submittedName>
        <fullName evidence="2">Uncharacterized protein</fullName>
    </submittedName>
</protein>
<evidence type="ECO:0000313" key="3">
    <source>
        <dbReference type="Proteomes" id="UP000053268"/>
    </source>
</evidence>
<evidence type="ECO:0000256" key="1">
    <source>
        <dbReference type="SAM" id="MobiDB-lite"/>
    </source>
</evidence>
<name>A0A194PRR9_PAPXU</name>
<gene>
    <name evidence="2" type="ORF">RR46_11720</name>
</gene>
<organism evidence="2 3">
    <name type="scientific">Papilio xuthus</name>
    <name type="common">Asian swallowtail butterfly</name>
    <dbReference type="NCBI Taxonomy" id="66420"/>
    <lineage>
        <taxon>Eukaryota</taxon>
        <taxon>Metazoa</taxon>
        <taxon>Ecdysozoa</taxon>
        <taxon>Arthropoda</taxon>
        <taxon>Hexapoda</taxon>
        <taxon>Insecta</taxon>
        <taxon>Pterygota</taxon>
        <taxon>Neoptera</taxon>
        <taxon>Endopterygota</taxon>
        <taxon>Lepidoptera</taxon>
        <taxon>Glossata</taxon>
        <taxon>Ditrysia</taxon>
        <taxon>Papilionoidea</taxon>
        <taxon>Papilionidae</taxon>
        <taxon>Papilioninae</taxon>
        <taxon>Papilio</taxon>
    </lineage>
</organism>
<feature type="compositionally biased region" description="Low complexity" evidence="1">
    <location>
        <begin position="59"/>
        <end position="71"/>
    </location>
</feature>
<reference evidence="2 3" key="1">
    <citation type="journal article" date="2015" name="Nat. Commun.">
        <title>Outbred genome sequencing and CRISPR/Cas9 gene editing in butterflies.</title>
        <authorList>
            <person name="Li X."/>
            <person name="Fan D."/>
            <person name="Zhang W."/>
            <person name="Liu G."/>
            <person name="Zhang L."/>
            <person name="Zhao L."/>
            <person name="Fang X."/>
            <person name="Chen L."/>
            <person name="Dong Y."/>
            <person name="Chen Y."/>
            <person name="Ding Y."/>
            <person name="Zhao R."/>
            <person name="Feng M."/>
            <person name="Zhu Y."/>
            <person name="Feng Y."/>
            <person name="Jiang X."/>
            <person name="Zhu D."/>
            <person name="Xiang H."/>
            <person name="Feng X."/>
            <person name="Li S."/>
            <person name="Wang J."/>
            <person name="Zhang G."/>
            <person name="Kronforst M.R."/>
            <person name="Wang W."/>
        </authorList>
    </citation>
    <scope>NUCLEOTIDE SEQUENCE [LARGE SCALE GENOMIC DNA]</scope>
    <source>
        <strain evidence="2">Ya'a_city_454_Px</strain>
        <tissue evidence="2">Whole body</tissue>
    </source>
</reference>
<feature type="region of interest" description="Disordered" evidence="1">
    <location>
        <begin position="52"/>
        <end position="98"/>
    </location>
</feature>
<sequence length="232" mass="25484">MSRLDTLLEAARFIELQERRLQAEIESRHDARSQPHRNLLNRQVWLPGAHEAGEVSGGRAARCTAPRSAAARMRRSLPPRPRSSPSHPPPSVAGGGGTHDTYVFLLAAHQIRSPPSLPLCGDRNVEVTRTYPHSIRKLNGVANNTRSGASRSPPTSAPFDSVAMFHSPYSPASRFTDSARRPTKLLGHVTVLVPVFHQPPSLLAFCRRAAYGGAPLRPRFASGRSVQRYVKR</sequence>
<accession>A0A194PRR9</accession>
<proteinExistence type="predicted"/>
<dbReference type="AlphaFoldDB" id="A0A194PRR9"/>
<dbReference type="EMBL" id="KQ459595">
    <property type="protein sequence ID" value="KPI96007.1"/>
    <property type="molecule type" value="Genomic_DNA"/>
</dbReference>
<feature type="compositionally biased region" description="Pro residues" evidence="1">
    <location>
        <begin position="78"/>
        <end position="91"/>
    </location>
</feature>